<evidence type="ECO:0000313" key="1">
    <source>
        <dbReference type="EMBL" id="MBB5987874.1"/>
    </source>
</evidence>
<keyword evidence="2" id="KW-1185">Reference proteome</keyword>
<gene>
    <name evidence="1" type="ORF">HNP60_003848</name>
</gene>
<proteinExistence type="predicted"/>
<dbReference type="Proteomes" id="UP001138540">
    <property type="component" value="Unassembled WGS sequence"/>
</dbReference>
<name>A0ABR6NKS4_9SPHN</name>
<dbReference type="RefSeq" id="WP_184156560.1">
    <property type="nucleotide sequence ID" value="NZ_JACHKA010000001.1"/>
</dbReference>
<comment type="caution">
    <text evidence="1">The sequence shown here is derived from an EMBL/GenBank/DDBJ whole genome shotgun (WGS) entry which is preliminary data.</text>
</comment>
<protein>
    <recommendedName>
        <fullName evidence="3">Abi-like protein</fullName>
    </recommendedName>
</protein>
<evidence type="ECO:0000313" key="2">
    <source>
        <dbReference type="Proteomes" id="UP001138540"/>
    </source>
</evidence>
<dbReference type="EMBL" id="JACHKA010000001">
    <property type="protein sequence ID" value="MBB5987874.1"/>
    <property type="molecule type" value="Genomic_DNA"/>
</dbReference>
<accession>A0ABR6NKS4</accession>
<organism evidence="1 2">
    <name type="scientific">Sphingobium lignivorans</name>
    <dbReference type="NCBI Taxonomy" id="2735886"/>
    <lineage>
        <taxon>Bacteria</taxon>
        <taxon>Pseudomonadati</taxon>
        <taxon>Pseudomonadota</taxon>
        <taxon>Alphaproteobacteria</taxon>
        <taxon>Sphingomonadales</taxon>
        <taxon>Sphingomonadaceae</taxon>
        <taxon>Sphingobium</taxon>
    </lineage>
</organism>
<evidence type="ECO:0008006" key="3">
    <source>
        <dbReference type="Google" id="ProtNLM"/>
    </source>
</evidence>
<sequence>MTRAANQLPSVPGLSGSISRARVRQFMRAAGHDATRALALHDWNEQVGAAFYRPLQKAELALRVRVNDAFTAVYGHRWFQDPSFTRRSTHADRKSIAEAVSRLMKDGLAIDAEAMMAKSSFGLCVGLLRPVFNPDVWSTQLRVVFPHLPADQGRHELAQLGSQAAALRNRIDHHEPLVDLDLSLQHAKVMKLLAWIDPALAAKAQADHTVPLLLRAKP</sequence>
<reference evidence="1 2" key="1">
    <citation type="submission" date="2020-08" db="EMBL/GenBank/DDBJ databases">
        <title>Exploring microbial biodiversity for novel pathways involved in the catabolism of aromatic compounds derived from lignin.</title>
        <authorList>
            <person name="Elkins J."/>
        </authorList>
    </citation>
    <scope>NUCLEOTIDE SEQUENCE [LARGE SCALE GENOMIC DNA]</scope>
    <source>
        <strain evidence="1 2">B1D3A</strain>
    </source>
</reference>